<name>A0A7C9TND7_9BURK</name>
<dbReference type="Gene3D" id="1.10.10.10">
    <property type="entry name" value="Winged helix-like DNA-binding domain superfamily/Winged helix DNA-binding domain"/>
    <property type="match status" value="1"/>
</dbReference>
<dbReference type="InterPro" id="IPR051446">
    <property type="entry name" value="HTH_trans_reg/aminotransferase"/>
</dbReference>
<evidence type="ECO:0000256" key="6">
    <source>
        <dbReference type="SAM" id="MobiDB-lite"/>
    </source>
</evidence>
<organism evidence="8 9">
    <name type="scientific">Ideonella livida</name>
    <dbReference type="NCBI Taxonomy" id="2707176"/>
    <lineage>
        <taxon>Bacteria</taxon>
        <taxon>Pseudomonadati</taxon>
        <taxon>Pseudomonadota</taxon>
        <taxon>Betaproteobacteria</taxon>
        <taxon>Burkholderiales</taxon>
        <taxon>Sphaerotilaceae</taxon>
        <taxon>Ideonella</taxon>
    </lineage>
</organism>
<feature type="compositionally biased region" description="Low complexity" evidence="6">
    <location>
        <begin position="105"/>
        <end position="117"/>
    </location>
</feature>
<keyword evidence="9" id="KW-1185">Reference proteome</keyword>
<gene>
    <name evidence="8" type="ORF">G3A44_18295</name>
</gene>
<comment type="caution">
    <text evidence="8">The sequence shown here is derived from an EMBL/GenBank/DDBJ whole genome shotgun (WGS) entry which is preliminary data.</text>
</comment>
<dbReference type="GO" id="GO:0003700">
    <property type="term" value="F:DNA-binding transcription factor activity"/>
    <property type="evidence" value="ECO:0007669"/>
    <property type="project" value="InterPro"/>
</dbReference>
<sequence length="499" mass="53350">MDWRWLLTVPATEAEAVARLPRQRLLYARLRAAVLAGRLVAGTRLPASRELATELGLARNTVLWAYGQLTAEGVLRATRHGTWIAPVAPTTPAVTAPSPRRRPDAAAATPPDGLPPLSRRAQTLRGEEVEPALMPFALGMPDVADFPARAWRASLDRAWRQASARQLGYSPGGGEPVLRQALAGYLGASRGLPVRAEQVIVTAGTQAGLDLCARLLADAGDTAWVENPGYPAARAALALAGLQLHGVPVDGEGLAPTAADWARHRPRLVVVTPSHQFPTGAVMSLPRRLALIEQARTHGAWILEDDYDSEFRRGGALLPALLGLREQAPVIYAGTFSKTLFPGLRLGYLVVPPERAAAFAAAAAQALRPGQGIEQVALADFIVRGAYTTHLRRMRRRYALRRETLRACLLQSFGPHGAVVTGGEAGLHLTLWWRQGPADVALAQAALAQGVMARPLSRYALAPLHPPGVQGLVLGFGCAPQARIACAVERLLQAWQQVA</sequence>
<feature type="domain" description="HTH gntR-type" evidence="7">
    <location>
        <begin position="20"/>
        <end position="87"/>
    </location>
</feature>
<dbReference type="Pfam" id="PF00392">
    <property type="entry name" value="GntR"/>
    <property type="match status" value="1"/>
</dbReference>
<dbReference type="InterPro" id="IPR004839">
    <property type="entry name" value="Aminotransferase_I/II_large"/>
</dbReference>
<dbReference type="Proteomes" id="UP000484255">
    <property type="component" value="Unassembled WGS sequence"/>
</dbReference>
<dbReference type="Gene3D" id="3.40.640.10">
    <property type="entry name" value="Type I PLP-dependent aspartate aminotransferase-like (Major domain)"/>
    <property type="match status" value="1"/>
</dbReference>
<proteinExistence type="inferred from homology"/>
<keyword evidence="3" id="KW-0805">Transcription regulation</keyword>
<keyword evidence="8" id="KW-0032">Aminotransferase</keyword>
<dbReference type="InterPro" id="IPR015421">
    <property type="entry name" value="PyrdxlP-dep_Trfase_major"/>
</dbReference>
<dbReference type="InterPro" id="IPR036390">
    <property type="entry name" value="WH_DNA-bd_sf"/>
</dbReference>
<dbReference type="SUPFAM" id="SSF53383">
    <property type="entry name" value="PLP-dependent transferases"/>
    <property type="match status" value="1"/>
</dbReference>
<keyword evidence="5" id="KW-0804">Transcription</keyword>
<dbReference type="PANTHER" id="PTHR46577">
    <property type="entry name" value="HTH-TYPE TRANSCRIPTIONAL REGULATORY PROTEIN GABR"/>
    <property type="match status" value="1"/>
</dbReference>
<dbReference type="InterPro" id="IPR036388">
    <property type="entry name" value="WH-like_DNA-bd_sf"/>
</dbReference>
<dbReference type="GO" id="GO:0008483">
    <property type="term" value="F:transaminase activity"/>
    <property type="evidence" value="ECO:0007669"/>
    <property type="project" value="UniProtKB-KW"/>
</dbReference>
<dbReference type="EMBL" id="JAAGOH010000028">
    <property type="protein sequence ID" value="NDY93147.1"/>
    <property type="molecule type" value="Genomic_DNA"/>
</dbReference>
<evidence type="ECO:0000256" key="4">
    <source>
        <dbReference type="ARBA" id="ARBA00023125"/>
    </source>
</evidence>
<feature type="region of interest" description="Disordered" evidence="6">
    <location>
        <begin position="88"/>
        <end position="119"/>
    </location>
</feature>
<dbReference type="CDD" id="cd07377">
    <property type="entry name" value="WHTH_GntR"/>
    <property type="match status" value="1"/>
</dbReference>
<evidence type="ECO:0000256" key="5">
    <source>
        <dbReference type="ARBA" id="ARBA00023163"/>
    </source>
</evidence>
<evidence type="ECO:0000256" key="3">
    <source>
        <dbReference type="ARBA" id="ARBA00023015"/>
    </source>
</evidence>
<dbReference type="SUPFAM" id="SSF46785">
    <property type="entry name" value="Winged helix' DNA-binding domain"/>
    <property type="match status" value="1"/>
</dbReference>
<dbReference type="InterPro" id="IPR015424">
    <property type="entry name" value="PyrdxlP-dep_Trfase"/>
</dbReference>
<evidence type="ECO:0000313" key="8">
    <source>
        <dbReference type="EMBL" id="NDY93147.1"/>
    </source>
</evidence>
<dbReference type="PROSITE" id="PS50949">
    <property type="entry name" value="HTH_GNTR"/>
    <property type="match status" value="1"/>
</dbReference>
<comment type="similarity">
    <text evidence="1">In the C-terminal section; belongs to the class-I pyridoxal-phosphate-dependent aminotransferase family.</text>
</comment>
<protein>
    <submittedName>
        <fullName evidence="8">PLP-dependent aminotransferase family protein</fullName>
    </submittedName>
</protein>
<evidence type="ECO:0000259" key="7">
    <source>
        <dbReference type="PROSITE" id="PS50949"/>
    </source>
</evidence>
<dbReference type="CDD" id="cd00609">
    <property type="entry name" value="AAT_like"/>
    <property type="match status" value="1"/>
</dbReference>
<dbReference type="PANTHER" id="PTHR46577:SF1">
    <property type="entry name" value="HTH-TYPE TRANSCRIPTIONAL REGULATORY PROTEIN GABR"/>
    <property type="match status" value="1"/>
</dbReference>
<feature type="compositionally biased region" description="Low complexity" evidence="6">
    <location>
        <begin position="88"/>
        <end position="98"/>
    </location>
</feature>
<dbReference type="SMART" id="SM00345">
    <property type="entry name" value="HTH_GNTR"/>
    <property type="match status" value="1"/>
</dbReference>
<dbReference type="Pfam" id="PF00155">
    <property type="entry name" value="Aminotran_1_2"/>
    <property type="match status" value="1"/>
</dbReference>
<evidence type="ECO:0000256" key="1">
    <source>
        <dbReference type="ARBA" id="ARBA00005384"/>
    </source>
</evidence>
<keyword evidence="2" id="KW-0663">Pyridoxal phosphate</keyword>
<dbReference type="RefSeq" id="WP_163459196.1">
    <property type="nucleotide sequence ID" value="NZ_JAAGOH010000028.1"/>
</dbReference>
<accession>A0A7C9TND7</accession>
<dbReference type="InterPro" id="IPR000524">
    <property type="entry name" value="Tscrpt_reg_HTH_GntR"/>
</dbReference>
<evidence type="ECO:0000313" key="9">
    <source>
        <dbReference type="Proteomes" id="UP000484255"/>
    </source>
</evidence>
<keyword evidence="8" id="KW-0808">Transferase</keyword>
<dbReference type="GO" id="GO:0003677">
    <property type="term" value="F:DNA binding"/>
    <property type="evidence" value="ECO:0007669"/>
    <property type="project" value="UniProtKB-KW"/>
</dbReference>
<dbReference type="PRINTS" id="PR00035">
    <property type="entry name" value="HTHGNTR"/>
</dbReference>
<dbReference type="AlphaFoldDB" id="A0A7C9TND7"/>
<reference evidence="8 9" key="1">
    <citation type="submission" date="2020-02" db="EMBL/GenBank/DDBJ databases">
        <title>Ideonella bacterium strain TBM-1.</title>
        <authorList>
            <person name="Chen W.-M."/>
        </authorList>
    </citation>
    <scope>NUCLEOTIDE SEQUENCE [LARGE SCALE GENOMIC DNA]</scope>
    <source>
        <strain evidence="8 9">TBM-1</strain>
    </source>
</reference>
<keyword evidence="4" id="KW-0238">DNA-binding</keyword>
<dbReference type="GO" id="GO:0030170">
    <property type="term" value="F:pyridoxal phosphate binding"/>
    <property type="evidence" value="ECO:0007669"/>
    <property type="project" value="InterPro"/>
</dbReference>
<evidence type="ECO:0000256" key="2">
    <source>
        <dbReference type="ARBA" id="ARBA00022898"/>
    </source>
</evidence>